<protein>
    <submittedName>
        <fullName evidence="4">Nucleotidyltransferase domain-containing protein</fullName>
    </submittedName>
</protein>
<name>A0A1I5Z3I3_9BACI</name>
<evidence type="ECO:0000313" key="5">
    <source>
        <dbReference type="Proteomes" id="UP000182762"/>
    </source>
</evidence>
<keyword evidence="1" id="KW-0808">Transferase</keyword>
<evidence type="ECO:0000256" key="1">
    <source>
        <dbReference type="ARBA" id="ARBA00022679"/>
    </source>
</evidence>
<organism evidence="4 5">
    <name type="scientific">Priestia endophytica DSM 13796</name>
    <dbReference type="NCBI Taxonomy" id="1121089"/>
    <lineage>
        <taxon>Bacteria</taxon>
        <taxon>Bacillati</taxon>
        <taxon>Bacillota</taxon>
        <taxon>Bacilli</taxon>
        <taxon>Bacillales</taxon>
        <taxon>Bacillaceae</taxon>
        <taxon>Priestia</taxon>
    </lineage>
</organism>
<sequence>MEGIPEKVEACLTDYIKHIEKQLPRDLLVGVYLYGSISLGAFDEEKSDIDFITLLKRDLTKEEGKCVKSIHQSLNVNSLGQRMDGMYLSIDHIGKTNGELSPYFYCSDGKVKKGYWDINAVTWWMLENNGIKVQGKRISDLSIRSKWNHVVENMKFNIDTYWLNKAKHKIMFVFDDMVEFCVLTLSRILSTLEVKKILTKVEALKKVKEILPQRWHLLLEEGWRLRHNPKSTSLYQSRVKRAVECRKFIFFVYQFCHDCYFDDVREMKKGWENNI</sequence>
<accession>A0A1I5Z3I3</accession>
<dbReference type="InterPro" id="IPR043519">
    <property type="entry name" value="NT_sf"/>
</dbReference>
<gene>
    <name evidence="4" type="ORF">SAMN02745910_01785</name>
</gene>
<dbReference type="Pfam" id="PF01909">
    <property type="entry name" value="NTP_transf_2"/>
    <property type="match status" value="1"/>
</dbReference>
<dbReference type="InterPro" id="IPR002934">
    <property type="entry name" value="Polymerase_NTP_transf_dom"/>
</dbReference>
<dbReference type="Proteomes" id="UP000182762">
    <property type="component" value="Unassembled WGS sequence"/>
</dbReference>
<feature type="domain" description="Polymerase nucleotidyl transferase" evidence="2">
    <location>
        <begin position="21"/>
        <end position="68"/>
    </location>
</feature>
<dbReference type="RefSeq" id="WP_061805020.1">
    <property type="nucleotide sequence ID" value="NZ_FOXX01000003.1"/>
</dbReference>
<evidence type="ECO:0000313" key="4">
    <source>
        <dbReference type="EMBL" id="SFQ50875.1"/>
    </source>
</evidence>
<comment type="caution">
    <text evidence="4">The sequence shown here is derived from an EMBL/GenBank/DDBJ whole genome shotgun (WGS) entry which is preliminary data.</text>
</comment>
<evidence type="ECO:0000259" key="2">
    <source>
        <dbReference type="Pfam" id="PF01909"/>
    </source>
</evidence>
<dbReference type="InterPro" id="IPR025184">
    <property type="entry name" value="AadA_C"/>
</dbReference>
<evidence type="ECO:0000259" key="3">
    <source>
        <dbReference type="Pfam" id="PF13427"/>
    </source>
</evidence>
<dbReference type="SUPFAM" id="SSF81301">
    <property type="entry name" value="Nucleotidyltransferase"/>
    <property type="match status" value="1"/>
</dbReference>
<feature type="domain" description="Adenylyltransferase AadA C-terminal" evidence="3">
    <location>
        <begin position="180"/>
        <end position="243"/>
    </location>
</feature>
<dbReference type="GeneID" id="93710475"/>
<dbReference type="Gene3D" id="3.30.460.10">
    <property type="entry name" value="Beta Polymerase, domain 2"/>
    <property type="match status" value="1"/>
</dbReference>
<proteinExistence type="predicted"/>
<dbReference type="EMBL" id="FOXX01000003">
    <property type="protein sequence ID" value="SFQ50875.1"/>
    <property type="molecule type" value="Genomic_DNA"/>
</dbReference>
<reference evidence="4 5" key="1">
    <citation type="submission" date="2016-10" db="EMBL/GenBank/DDBJ databases">
        <authorList>
            <person name="Varghese N."/>
            <person name="Submissions S."/>
        </authorList>
    </citation>
    <scope>NUCLEOTIDE SEQUENCE [LARGE SCALE GENOMIC DNA]</scope>
    <source>
        <strain evidence="4 5">DSM 13796</strain>
    </source>
</reference>
<keyword evidence="5" id="KW-1185">Reference proteome</keyword>
<dbReference type="Pfam" id="PF13427">
    <property type="entry name" value="AadA_C"/>
    <property type="match status" value="1"/>
</dbReference>